<dbReference type="Proteomes" id="UP001642900">
    <property type="component" value="Unassembled WGS sequence"/>
</dbReference>
<dbReference type="PROSITE" id="PS51784">
    <property type="entry name" value="EXOI_SH3"/>
    <property type="match status" value="1"/>
</dbReference>
<dbReference type="Pfam" id="PF08411">
    <property type="entry name" value="ExoI_SH3"/>
    <property type="match status" value="1"/>
</dbReference>
<dbReference type="Gene3D" id="3.30.420.10">
    <property type="entry name" value="Ribonuclease H-like superfamily/Ribonuclease H"/>
    <property type="match status" value="1"/>
</dbReference>
<evidence type="ECO:0000256" key="4">
    <source>
        <dbReference type="ARBA" id="ARBA00022723"/>
    </source>
</evidence>
<organism evidence="16 17">
    <name type="scientific">Allomesorhizobium camelthorni</name>
    <dbReference type="NCBI Taxonomy" id="475069"/>
    <lineage>
        <taxon>Bacteria</taxon>
        <taxon>Pseudomonadati</taxon>
        <taxon>Pseudomonadota</taxon>
        <taxon>Alphaproteobacteria</taxon>
        <taxon>Hyphomicrobiales</taxon>
        <taxon>Phyllobacteriaceae</taxon>
        <taxon>Allomesorhizobium</taxon>
    </lineage>
</organism>
<dbReference type="GO" id="GO:0046872">
    <property type="term" value="F:metal ion binding"/>
    <property type="evidence" value="ECO:0007669"/>
    <property type="project" value="UniProtKB-KW"/>
</dbReference>
<evidence type="ECO:0000256" key="7">
    <source>
        <dbReference type="ARBA" id="ARBA00022842"/>
    </source>
</evidence>
<dbReference type="PROSITE" id="PS51785">
    <property type="entry name" value="EXOI_C"/>
    <property type="match status" value="1"/>
</dbReference>
<feature type="binding site" evidence="13">
    <location>
        <position position="9"/>
    </location>
    <ligand>
        <name>Mg(2+)</name>
        <dbReference type="ChEBI" id="CHEBI:18420"/>
        <label>2</label>
    </ligand>
</feature>
<comment type="caution">
    <text evidence="16">The sequence shown here is derived from an EMBL/GenBank/DDBJ whole genome shotgun (WGS) entry which is preliminary data.</text>
</comment>
<dbReference type="GO" id="GO:0008310">
    <property type="term" value="F:single-stranded DNA 3'-5' DNA exonuclease activity"/>
    <property type="evidence" value="ECO:0007669"/>
    <property type="project" value="UniProtKB-EC"/>
</dbReference>
<dbReference type="Pfam" id="PF26016">
    <property type="entry name" value="ExoI_C"/>
    <property type="match status" value="1"/>
</dbReference>
<evidence type="ECO:0000256" key="5">
    <source>
        <dbReference type="ARBA" id="ARBA00022763"/>
    </source>
</evidence>
<dbReference type="InterPro" id="IPR013520">
    <property type="entry name" value="Ribonucl_H"/>
</dbReference>
<dbReference type="GO" id="GO:0005829">
    <property type="term" value="C:cytosol"/>
    <property type="evidence" value="ECO:0007669"/>
    <property type="project" value="TreeGrafter"/>
</dbReference>
<dbReference type="Gene3D" id="3.30.1520.20">
    <property type="entry name" value="Exonuclease ExoI, domain 2"/>
    <property type="match status" value="1"/>
</dbReference>
<evidence type="ECO:0000256" key="8">
    <source>
        <dbReference type="ARBA" id="ARBA00023125"/>
    </source>
</evidence>
<dbReference type="AlphaFoldDB" id="A0A6G4WLI2"/>
<feature type="domain" description="ExoI C-terminal" evidence="15">
    <location>
        <begin position="339"/>
        <end position="462"/>
    </location>
</feature>
<evidence type="ECO:0000313" key="17">
    <source>
        <dbReference type="Proteomes" id="UP001642900"/>
    </source>
</evidence>
<dbReference type="SMART" id="SM00479">
    <property type="entry name" value="EXOIII"/>
    <property type="match status" value="1"/>
</dbReference>
<evidence type="ECO:0000256" key="12">
    <source>
        <dbReference type="PIRSR" id="PIRSR000977-1"/>
    </source>
</evidence>
<evidence type="ECO:0000259" key="14">
    <source>
        <dbReference type="PROSITE" id="PS51784"/>
    </source>
</evidence>
<dbReference type="CDD" id="cd06138">
    <property type="entry name" value="ExoI_N"/>
    <property type="match status" value="1"/>
</dbReference>
<gene>
    <name evidence="16" type="primary">sbcB</name>
    <name evidence="16" type="ORF">G6N73_31340</name>
</gene>
<accession>A0A6G4WLI2</accession>
<proteinExistence type="predicted"/>
<evidence type="ECO:0000256" key="11">
    <source>
        <dbReference type="ARBA" id="ARBA00046792"/>
    </source>
</evidence>
<feature type="binding site" evidence="12">
    <location>
        <position position="157"/>
    </location>
    <ligand>
        <name>substrate</name>
    </ligand>
</feature>
<evidence type="ECO:0000256" key="2">
    <source>
        <dbReference type="ARBA" id="ARBA00012108"/>
    </source>
</evidence>
<comment type="cofactor">
    <cofactor evidence="13">
        <name>Mg(2+)</name>
        <dbReference type="ChEBI" id="CHEBI:18420"/>
    </cofactor>
    <text evidence="13">Binds 2 Mg(2+) ions per monomer.</text>
</comment>
<dbReference type="InterPro" id="IPR012337">
    <property type="entry name" value="RNaseH-like_sf"/>
</dbReference>
<dbReference type="Gene3D" id="1.20.1280.70">
    <property type="entry name" value="Exonuclease ExoI, domain 3"/>
    <property type="match status" value="1"/>
</dbReference>
<evidence type="ECO:0000256" key="9">
    <source>
        <dbReference type="ARBA" id="ARBA00023204"/>
    </source>
</evidence>
<feature type="binding site" evidence="13">
    <location>
        <position position="7"/>
    </location>
    <ligand>
        <name>Mg(2+)</name>
        <dbReference type="ChEBI" id="CHEBI:18420"/>
        <label>1</label>
    </ligand>
</feature>
<dbReference type="InterPro" id="IPR023607">
    <property type="entry name" value="Exodeoxyribonuclease_I"/>
</dbReference>
<dbReference type="Pfam" id="PF00929">
    <property type="entry name" value="RNase_T"/>
    <property type="match status" value="1"/>
</dbReference>
<comment type="catalytic activity">
    <reaction evidence="1">
        <text>Exonucleolytic cleavage in the 3'- to 5'-direction to yield nucleoside 5'-phosphates.</text>
        <dbReference type="EC" id="3.1.11.1"/>
    </reaction>
</comment>
<keyword evidence="5" id="KW-0227">DNA damage</keyword>
<keyword evidence="17" id="KW-1185">Reference proteome</keyword>
<name>A0A6G4WLI2_9HYPH</name>
<dbReference type="RefSeq" id="WP_165033837.1">
    <property type="nucleotide sequence ID" value="NZ_JAAKZF010000102.1"/>
</dbReference>
<keyword evidence="4 13" id="KW-0479">Metal-binding</keyword>
<dbReference type="InterPro" id="IPR038649">
    <property type="entry name" value="EXOI_SH3_sf"/>
</dbReference>
<dbReference type="SUPFAM" id="SSF53098">
    <property type="entry name" value="Ribonuclease H-like"/>
    <property type="match status" value="1"/>
</dbReference>
<reference evidence="16 17" key="1">
    <citation type="submission" date="2020-02" db="EMBL/GenBank/DDBJ databases">
        <title>Genome sequence of strain CCNWXJ40-4.</title>
        <authorList>
            <person name="Gao J."/>
            <person name="Sun J."/>
        </authorList>
    </citation>
    <scope>NUCLEOTIDE SEQUENCE [LARGE SCALE GENOMIC DNA]</scope>
    <source>
        <strain evidence="16 17">CCNWXJ 40-4</strain>
    </source>
</reference>
<evidence type="ECO:0000256" key="1">
    <source>
        <dbReference type="ARBA" id="ARBA00000563"/>
    </source>
</evidence>
<evidence type="ECO:0000313" key="16">
    <source>
        <dbReference type="EMBL" id="NGO55484.1"/>
    </source>
</evidence>
<evidence type="ECO:0000259" key="15">
    <source>
        <dbReference type="PROSITE" id="PS51785"/>
    </source>
</evidence>
<dbReference type="EMBL" id="JAAKZF010000102">
    <property type="protein sequence ID" value="NGO55484.1"/>
    <property type="molecule type" value="Genomic_DNA"/>
</dbReference>
<keyword evidence="7 13" id="KW-0460">Magnesium</keyword>
<dbReference type="NCBIfam" id="NF008746">
    <property type="entry name" value="PRK11779.1"/>
    <property type="match status" value="1"/>
</dbReference>
<dbReference type="PANTHER" id="PTHR30231">
    <property type="entry name" value="DNA POLYMERASE III SUBUNIT EPSILON"/>
    <property type="match status" value="1"/>
</dbReference>
<dbReference type="PIRSF" id="PIRSF000977">
    <property type="entry name" value="Exodeoxyribonuclease_I"/>
    <property type="match status" value="1"/>
</dbReference>
<dbReference type="EC" id="3.1.11.1" evidence="2"/>
<dbReference type="GO" id="GO:0045004">
    <property type="term" value="P:DNA replication proofreading"/>
    <property type="evidence" value="ECO:0007669"/>
    <property type="project" value="TreeGrafter"/>
</dbReference>
<feature type="domain" description="ExoI SH3-like" evidence="14">
    <location>
        <begin position="194"/>
        <end position="334"/>
    </location>
</feature>
<protein>
    <recommendedName>
        <fullName evidence="3">Exodeoxyribonuclease I</fullName>
        <ecNumber evidence="2">3.1.11.1</ecNumber>
    </recommendedName>
    <alternativeName>
        <fullName evidence="10">DNA deoxyribophosphodiesterase</fullName>
    </alternativeName>
</protein>
<dbReference type="InterPro" id="IPR058561">
    <property type="entry name" value="Exonuc_1_C"/>
</dbReference>
<keyword evidence="9" id="KW-0234">DNA repair</keyword>
<evidence type="ECO:0000256" key="3">
    <source>
        <dbReference type="ARBA" id="ARBA00019900"/>
    </source>
</evidence>
<dbReference type="GO" id="GO:0003677">
    <property type="term" value="F:DNA binding"/>
    <property type="evidence" value="ECO:0007669"/>
    <property type="project" value="UniProtKB-KW"/>
</dbReference>
<comment type="subunit">
    <text evidence="11">Monomer. Interacts with ssb (via C-terminus); this interaction stimulates the exonuclease activity by recruiting the enzyme to its substrate.</text>
</comment>
<dbReference type="InterPro" id="IPR013620">
    <property type="entry name" value="Exonuc_1_SH3"/>
</dbReference>
<keyword evidence="8" id="KW-0238">DNA-binding</keyword>
<evidence type="ECO:0000256" key="10">
    <source>
        <dbReference type="ARBA" id="ARBA00031220"/>
    </source>
</evidence>
<feature type="binding site" evidence="12">
    <location>
        <position position="9"/>
    </location>
    <ligand>
        <name>substrate</name>
    </ligand>
</feature>
<feature type="binding site" evidence="13">
    <location>
        <position position="178"/>
    </location>
    <ligand>
        <name>Mg(2+)</name>
        <dbReference type="ChEBI" id="CHEBI:18420"/>
        <label>2</label>
    </ligand>
</feature>
<evidence type="ECO:0000256" key="6">
    <source>
        <dbReference type="ARBA" id="ARBA00022801"/>
    </source>
</evidence>
<dbReference type="InterPro" id="IPR034747">
    <property type="entry name" value="EXOI_SH3"/>
</dbReference>
<keyword evidence="6 16" id="KW-0378">Hydrolase</keyword>
<sequence length="470" mass="52600">MAFIFYDTETTGADRCFDQILQFAAVLTDDELHVVDEFEIRCRPLPHIVPSPKAMLVTGVSVEQLFDSSTASHFEMCRRIQEVLGNWSPATFVGYNSLSFDEELLRRAFYSSLLPIYLTNTGGNSRLDVLTLAAAVHAFAPEAMNWPINEKGKVSFKLDRLAPANGFDHANAHDALADVHATIHLARLIRDRAPAVWHAAMSYRTKAAATEYVETQPVFVATRLRYGLHSSSLVTALGLNPDNSGELFALDLQHDPALLISMNEEQLAEYVITKPRPVSSVRLNACPVFMPMEIAGSSAAGYELGMNELLRRGAVVRHDPGLRQRLIAAVRPARLPFPESQHVEEQIYGGFYSGSDQALIETFHRVDWPRRLELASAFTDLRLRTLARRLIYFEAPEVMPADMRAGYARAIAARVHTRMETTGRWTTLDDAVEGAHRLLEEATTAEQRLLIQGHHERLTAWRDEAGVHLM</sequence>
<dbReference type="InterPro" id="IPR036397">
    <property type="entry name" value="RNaseH_sf"/>
</dbReference>
<dbReference type="PANTHER" id="PTHR30231:SF41">
    <property type="entry name" value="DNA POLYMERASE III SUBUNIT EPSILON"/>
    <property type="match status" value="1"/>
</dbReference>
<evidence type="ECO:0000256" key="13">
    <source>
        <dbReference type="PIRSR" id="PIRSR000977-2"/>
    </source>
</evidence>